<dbReference type="VEuPathDB" id="FungiDB:AMAG_00771"/>
<evidence type="ECO:0000256" key="2">
    <source>
        <dbReference type="PROSITE-ProRule" id="PRU00176"/>
    </source>
</evidence>
<reference evidence="6" key="2">
    <citation type="submission" date="2009-11" db="EMBL/GenBank/DDBJ databases">
        <title>The Genome Sequence of Allomyces macrogynus strain ATCC 38327.</title>
        <authorList>
            <consortium name="The Broad Institute Genome Sequencing Platform"/>
            <person name="Russ C."/>
            <person name="Cuomo C."/>
            <person name="Shea T."/>
            <person name="Young S.K."/>
            <person name="Zeng Q."/>
            <person name="Koehrsen M."/>
            <person name="Haas B."/>
            <person name="Borodovsky M."/>
            <person name="Guigo R."/>
            <person name="Alvarado L."/>
            <person name="Berlin A."/>
            <person name="Borenstein D."/>
            <person name="Chen Z."/>
            <person name="Engels R."/>
            <person name="Freedman E."/>
            <person name="Gellesch M."/>
            <person name="Goldberg J."/>
            <person name="Griggs A."/>
            <person name="Gujja S."/>
            <person name="Heiman D."/>
            <person name="Hepburn T."/>
            <person name="Howarth C."/>
            <person name="Jen D."/>
            <person name="Larson L."/>
            <person name="Lewis B."/>
            <person name="Mehta T."/>
            <person name="Park D."/>
            <person name="Pearson M."/>
            <person name="Roberts A."/>
            <person name="Saif S."/>
            <person name="Shenoy N."/>
            <person name="Sisk P."/>
            <person name="Stolte C."/>
            <person name="Sykes S."/>
            <person name="Walk T."/>
            <person name="White J."/>
            <person name="Yandava C."/>
            <person name="Burger G."/>
            <person name="Gray M.W."/>
            <person name="Holland P.W.H."/>
            <person name="King N."/>
            <person name="Lang F.B.F."/>
            <person name="Roger A.J."/>
            <person name="Ruiz-Trillo I."/>
            <person name="Lander E."/>
            <person name="Nusbaum C."/>
        </authorList>
    </citation>
    <scope>NUCLEOTIDE SEQUENCE [LARGE SCALE GENOMIC DNA]</scope>
    <source>
        <strain evidence="6">ATCC 38327</strain>
    </source>
</reference>
<dbReference type="AlphaFoldDB" id="A0A0L0RXE2"/>
<dbReference type="InterPro" id="IPR012677">
    <property type="entry name" value="Nucleotide-bd_a/b_plait_sf"/>
</dbReference>
<reference evidence="5 6" key="1">
    <citation type="submission" date="2009-11" db="EMBL/GenBank/DDBJ databases">
        <title>Annotation of Allomyces macrogynus ATCC 38327.</title>
        <authorList>
            <consortium name="The Broad Institute Genome Sequencing Platform"/>
            <person name="Russ C."/>
            <person name="Cuomo C."/>
            <person name="Burger G."/>
            <person name="Gray M.W."/>
            <person name="Holland P.W.H."/>
            <person name="King N."/>
            <person name="Lang F.B.F."/>
            <person name="Roger A.J."/>
            <person name="Ruiz-Trillo I."/>
            <person name="Young S.K."/>
            <person name="Zeng Q."/>
            <person name="Gargeya S."/>
            <person name="Fitzgerald M."/>
            <person name="Haas B."/>
            <person name="Abouelleil A."/>
            <person name="Alvarado L."/>
            <person name="Arachchi H.M."/>
            <person name="Berlin A."/>
            <person name="Chapman S.B."/>
            <person name="Gearin G."/>
            <person name="Goldberg J."/>
            <person name="Griggs A."/>
            <person name="Gujja S."/>
            <person name="Hansen M."/>
            <person name="Heiman D."/>
            <person name="Howarth C."/>
            <person name="Larimer J."/>
            <person name="Lui A."/>
            <person name="MacDonald P.J.P."/>
            <person name="McCowen C."/>
            <person name="Montmayeur A."/>
            <person name="Murphy C."/>
            <person name="Neiman D."/>
            <person name="Pearson M."/>
            <person name="Priest M."/>
            <person name="Roberts A."/>
            <person name="Saif S."/>
            <person name="Shea T."/>
            <person name="Sisk P."/>
            <person name="Stolte C."/>
            <person name="Sykes S."/>
            <person name="Wortman J."/>
            <person name="Nusbaum C."/>
            <person name="Birren B."/>
        </authorList>
    </citation>
    <scope>NUCLEOTIDE SEQUENCE [LARGE SCALE GENOMIC DNA]</scope>
    <source>
        <strain evidence="5 6">ATCC 38327</strain>
    </source>
</reference>
<feature type="compositionally biased region" description="Low complexity" evidence="3">
    <location>
        <begin position="137"/>
        <end position="147"/>
    </location>
</feature>
<dbReference type="EMBL" id="GG745328">
    <property type="protein sequence ID" value="KNE54820.1"/>
    <property type="molecule type" value="Genomic_DNA"/>
</dbReference>
<dbReference type="PANTHER" id="PTHR23003">
    <property type="entry name" value="RNA RECOGNITION MOTIF RRM DOMAIN CONTAINING PROTEIN"/>
    <property type="match status" value="1"/>
</dbReference>
<organism evidence="5 6">
    <name type="scientific">Allomyces macrogynus (strain ATCC 38327)</name>
    <name type="common">Allomyces javanicus var. macrogynus</name>
    <dbReference type="NCBI Taxonomy" id="578462"/>
    <lineage>
        <taxon>Eukaryota</taxon>
        <taxon>Fungi</taxon>
        <taxon>Fungi incertae sedis</taxon>
        <taxon>Blastocladiomycota</taxon>
        <taxon>Blastocladiomycetes</taxon>
        <taxon>Blastocladiales</taxon>
        <taxon>Blastocladiaceae</taxon>
        <taxon>Allomyces</taxon>
    </lineage>
</organism>
<feature type="compositionally biased region" description="Low complexity" evidence="3">
    <location>
        <begin position="15"/>
        <end position="52"/>
    </location>
</feature>
<accession>A0A0L0RXE2</accession>
<evidence type="ECO:0000256" key="3">
    <source>
        <dbReference type="SAM" id="MobiDB-lite"/>
    </source>
</evidence>
<evidence type="ECO:0000313" key="6">
    <source>
        <dbReference type="Proteomes" id="UP000054350"/>
    </source>
</evidence>
<dbReference type="Proteomes" id="UP000054350">
    <property type="component" value="Unassembled WGS sequence"/>
</dbReference>
<feature type="region of interest" description="Disordered" evidence="3">
    <location>
        <begin position="1"/>
        <end position="179"/>
    </location>
</feature>
<dbReference type="InterPro" id="IPR000504">
    <property type="entry name" value="RRM_dom"/>
</dbReference>
<feature type="domain" description="RRM" evidence="4">
    <location>
        <begin position="367"/>
        <end position="445"/>
    </location>
</feature>
<dbReference type="InterPro" id="IPR035979">
    <property type="entry name" value="RBD_domain_sf"/>
</dbReference>
<evidence type="ECO:0000259" key="4">
    <source>
        <dbReference type="PROSITE" id="PS50102"/>
    </source>
</evidence>
<dbReference type="SMART" id="SM00360">
    <property type="entry name" value="RRM"/>
    <property type="match status" value="2"/>
</dbReference>
<dbReference type="GO" id="GO:0005634">
    <property type="term" value="C:nucleus"/>
    <property type="evidence" value="ECO:0007669"/>
    <property type="project" value="TreeGrafter"/>
</dbReference>
<keyword evidence="6" id="KW-1185">Reference proteome</keyword>
<feature type="domain" description="RRM" evidence="4">
    <location>
        <begin position="267"/>
        <end position="344"/>
    </location>
</feature>
<feature type="region of interest" description="Disordered" evidence="3">
    <location>
        <begin position="240"/>
        <end position="263"/>
    </location>
</feature>
<name>A0A0L0RXE2_ALLM3</name>
<gene>
    <name evidence="5" type="ORF">AMAG_00771</name>
</gene>
<dbReference type="STRING" id="578462.A0A0L0RXE2"/>
<dbReference type="Pfam" id="PF00076">
    <property type="entry name" value="RRM_1"/>
    <property type="match status" value="2"/>
</dbReference>
<dbReference type="OrthoDB" id="1049195at2759"/>
<dbReference type="GO" id="GO:0003729">
    <property type="term" value="F:mRNA binding"/>
    <property type="evidence" value="ECO:0007669"/>
    <property type="project" value="TreeGrafter"/>
</dbReference>
<keyword evidence="1 2" id="KW-0694">RNA-binding</keyword>
<feature type="compositionally biased region" description="Polar residues" evidence="3">
    <location>
        <begin position="124"/>
        <end position="136"/>
    </location>
</feature>
<dbReference type="SUPFAM" id="SSF54928">
    <property type="entry name" value="RNA-binding domain, RBD"/>
    <property type="match status" value="2"/>
</dbReference>
<feature type="compositionally biased region" description="Polar residues" evidence="3">
    <location>
        <begin position="246"/>
        <end position="263"/>
    </location>
</feature>
<evidence type="ECO:0000313" key="5">
    <source>
        <dbReference type="EMBL" id="KNE54820.1"/>
    </source>
</evidence>
<feature type="compositionally biased region" description="Polar residues" evidence="3">
    <location>
        <begin position="154"/>
        <end position="164"/>
    </location>
</feature>
<sequence length="479" mass="49828">MTVTPDSHPAQLPGTSAPLASNPAASSSPSAPTPASAPTTSAPSAPTSPASARQVQPVHPAALGATIFDEGTAPSSTVQDEAPTSAMLGALSSSNRAAEGHTTAGDQEGLEQQTEDVGKETTDNQDQPAQGQSAQPTMTTSSSDSTSKGAAQASPLSATEGQSIAAQATTAPPPPALPFTFPNLDLQSMAELSNALAKVGSLNLGSLAPASSAPPAAPPSTTTSAPWSAHVPLVQDPLQRAASHSPVRSQFQNEPTSSTLAPRSPTSRILITNLPADVQWQELKDFGRLVGEVIMADMIRDNHGQPTEQGVILFRTPADAAQAVRELNGRHFMGRQVQVTEDHEDRGGMFRVTDGITRAPGGPPNPCRVYVSKLSYRVNSERLHELFSPAGEIERADVLVNGETGLSRGTGTVLFRDPQSALRAIEMFNGMTIDNMSMIVSPDRGVRGSMSQSVPAAASRRLSGSRNHRSVRLGAAWAV</sequence>
<dbReference type="InterPro" id="IPR050374">
    <property type="entry name" value="RRT5_SRSF_SR"/>
</dbReference>
<dbReference type="CDD" id="cd00590">
    <property type="entry name" value="RRM_SF"/>
    <property type="match status" value="1"/>
</dbReference>
<proteinExistence type="predicted"/>
<dbReference type="PROSITE" id="PS50102">
    <property type="entry name" value="RRM"/>
    <property type="match status" value="2"/>
</dbReference>
<dbReference type="Gene3D" id="3.30.70.330">
    <property type="match status" value="2"/>
</dbReference>
<dbReference type="eggNOG" id="KOG4212">
    <property type="taxonomic scope" value="Eukaryota"/>
</dbReference>
<evidence type="ECO:0000256" key="1">
    <source>
        <dbReference type="ARBA" id="ARBA00022884"/>
    </source>
</evidence>
<protein>
    <recommendedName>
        <fullName evidence="4">RRM domain-containing protein</fullName>
    </recommendedName>
</protein>
<dbReference type="GO" id="GO:0005737">
    <property type="term" value="C:cytoplasm"/>
    <property type="evidence" value="ECO:0007669"/>
    <property type="project" value="TreeGrafter"/>
</dbReference>